<reference evidence="1 2" key="1">
    <citation type="journal article" date="2018" name="Mar. Genomics">
        <title>Complete genome sequence of Marinifilaceae bacterium strain SPP2, isolated from the Antarctic marine sediment.</title>
        <authorList>
            <person name="Watanabe M."/>
            <person name="Kojima H."/>
            <person name="Fukui M."/>
        </authorList>
    </citation>
    <scope>NUCLEOTIDE SEQUENCE [LARGE SCALE GENOMIC DNA]</scope>
    <source>
        <strain evidence="1 2">SPP2</strain>
    </source>
</reference>
<dbReference type="EMBL" id="AP018042">
    <property type="protein sequence ID" value="BAX82209.1"/>
    <property type="molecule type" value="Genomic_DNA"/>
</dbReference>
<dbReference type="SUPFAM" id="SSF56300">
    <property type="entry name" value="Metallo-dependent phosphatases"/>
    <property type="match status" value="1"/>
</dbReference>
<protein>
    <recommendedName>
        <fullName evidence="3">Calcineurin-like phosphoesterase domain-containing protein</fullName>
    </recommendedName>
</protein>
<dbReference type="Gene3D" id="3.60.21.10">
    <property type="match status" value="1"/>
</dbReference>
<keyword evidence="2" id="KW-1185">Reference proteome</keyword>
<evidence type="ECO:0008006" key="3">
    <source>
        <dbReference type="Google" id="ProtNLM"/>
    </source>
</evidence>
<accession>A0A1Y1CP27</accession>
<evidence type="ECO:0000313" key="1">
    <source>
        <dbReference type="EMBL" id="BAX82209.1"/>
    </source>
</evidence>
<proteinExistence type="predicted"/>
<organism evidence="1 2">
    <name type="scientific">Labilibaculum antarcticum</name>
    <dbReference type="NCBI Taxonomy" id="1717717"/>
    <lineage>
        <taxon>Bacteria</taxon>
        <taxon>Pseudomonadati</taxon>
        <taxon>Bacteroidota</taxon>
        <taxon>Bacteroidia</taxon>
        <taxon>Marinilabiliales</taxon>
        <taxon>Marinifilaceae</taxon>
        <taxon>Labilibaculum</taxon>
    </lineage>
</organism>
<reference evidence="2" key="2">
    <citation type="journal article" date="2020" name="Antonie Van Leeuwenhoek">
        <title>Labilibaculum antarcticum sp. nov., a novel facultative anaerobic, psychrotorelant bacterium isolated from marine sediment of Antarctica.</title>
        <authorList>
            <person name="Watanabe M."/>
            <person name="Kojima H."/>
            <person name="Fukui M."/>
        </authorList>
    </citation>
    <scope>NUCLEOTIDE SEQUENCE [LARGE SCALE GENOMIC DNA]</scope>
    <source>
        <strain evidence="2">SPP2</strain>
    </source>
</reference>
<dbReference type="AlphaFoldDB" id="A0A1Y1CP27"/>
<name>A0A1Y1CP27_9BACT</name>
<dbReference type="InterPro" id="IPR029052">
    <property type="entry name" value="Metallo-depent_PP-like"/>
</dbReference>
<dbReference type="Proteomes" id="UP000218267">
    <property type="component" value="Chromosome"/>
</dbReference>
<dbReference type="PANTHER" id="PTHR37523">
    <property type="entry name" value="METALLOPHOSPHOESTERASE"/>
    <property type="match status" value="1"/>
</dbReference>
<dbReference type="KEGG" id="mbas:ALGA_3917"/>
<dbReference type="PANTHER" id="PTHR37523:SF1">
    <property type="entry name" value="CALCINEURIN-LIKE PHOSPHOESTERASE DOMAIN-CONTAINING PROTEIN"/>
    <property type="match status" value="1"/>
</dbReference>
<gene>
    <name evidence="1" type="ORF">ALGA_3917</name>
</gene>
<sequence length="181" mass="20571">MQLRLKSYLYKNIRLSGYGIVPPTPFTRKDYEARDLESDVIHPQKGAYFSTTTGIVKPIPSDYFITKPSIEEQLHNIDPKSSIWICHSPPYGGKLDVSWEQTHLGSKALTNQISKRQPILSLHGHIHESPMLSGTWIEKIGESYCINPGRNAQQLHAVIIELDEKGILYSLQHTVFGNCKW</sequence>
<evidence type="ECO:0000313" key="2">
    <source>
        <dbReference type="Proteomes" id="UP000218267"/>
    </source>
</evidence>